<dbReference type="InterPro" id="IPR012340">
    <property type="entry name" value="NA-bd_OB-fold"/>
</dbReference>
<keyword evidence="2" id="KW-0689">Ribosomal protein</keyword>
<feature type="region of interest" description="Disordered" evidence="4">
    <location>
        <begin position="295"/>
        <end position="314"/>
    </location>
</feature>
<dbReference type="RefSeq" id="XP_043166242.1">
    <property type="nucleotide sequence ID" value="XM_043310307.1"/>
</dbReference>
<dbReference type="OrthoDB" id="5395789at2759"/>
<dbReference type="PANTHER" id="PTHR10769:SF3">
    <property type="entry name" value="SMALL RIBOSOMAL SUBUNIT PROTEIN ES28"/>
    <property type="match status" value="1"/>
</dbReference>
<dbReference type="Proteomes" id="UP000676310">
    <property type="component" value="Unassembled WGS sequence"/>
</dbReference>
<dbReference type="GeneID" id="67014176"/>
<dbReference type="GO" id="GO:0000028">
    <property type="term" value="P:ribosomal small subunit assembly"/>
    <property type="evidence" value="ECO:0007669"/>
    <property type="project" value="TreeGrafter"/>
</dbReference>
<evidence type="ECO:0000256" key="4">
    <source>
        <dbReference type="SAM" id="MobiDB-lite"/>
    </source>
</evidence>
<dbReference type="AlphaFoldDB" id="A0A8J2MZF8"/>
<dbReference type="GO" id="GO:0006412">
    <property type="term" value="P:translation"/>
    <property type="evidence" value="ECO:0007669"/>
    <property type="project" value="InterPro"/>
</dbReference>
<feature type="compositionally biased region" description="Polar residues" evidence="4">
    <location>
        <begin position="358"/>
        <end position="375"/>
    </location>
</feature>
<evidence type="ECO:0000313" key="5">
    <source>
        <dbReference type="EMBL" id="CAG5150564.1"/>
    </source>
</evidence>
<dbReference type="GO" id="GO:0030490">
    <property type="term" value="P:maturation of SSU-rRNA"/>
    <property type="evidence" value="ECO:0007669"/>
    <property type="project" value="TreeGrafter"/>
</dbReference>
<name>A0A8J2MZF8_9PLEO</name>
<comment type="similarity">
    <text evidence="1">Belongs to the eukaryotic ribosomal protein eS28 family.</text>
</comment>
<reference evidence="5" key="1">
    <citation type="submission" date="2021-05" db="EMBL/GenBank/DDBJ databases">
        <authorList>
            <person name="Stam R."/>
        </authorList>
    </citation>
    <scope>NUCLEOTIDE SEQUENCE</scope>
    <source>
        <strain evidence="5">CS162</strain>
    </source>
</reference>
<dbReference type="Pfam" id="PF01200">
    <property type="entry name" value="Ribosomal_S28e"/>
    <property type="match status" value="1"/>
</dbReference>
<evidence type="ECO:0000256" key="1">
    <source>
        <dbReference type="ARBA" id="ARBA00005943"/>
    </source>
</evidence>
<feature type="region of interest" description="Disordered" evidence="4">
    <location>
        <begin position="674"/>
        <end position="694"/>
    </location>
</feature>
<dbReference type="SUPFAM" id="SSF50249">
    <property type="entry name" value="Nucleic acid-binding proteins"/>
    <property type="match status" value="1"/>
</dbReference>
<evidence type="ECO:0000256" key="2">
    <source>
        <dbReference type="ARBA" id="ARBA00022980"/>
    </source>
</evidence>
<evidence type="ECO:0000313" key="6">
    <source>
        <dbReference type="Proteomes" id="UP000676310"/>
    </source>
</evidence>
<dbReference type="CDD" id="cd04457">
    <property type="entry name" value="S1_S28E"/>
    <property type="match status" value="1"/>
</dbReference>
<feature type="region of interest" description="Disordered" evidence="4">
    <location>
        <begin position="211"/>
        <end position="232"/>
    </location>
</feature>
<sequence length="719" mass="78655">MDSAKAPVNLVKVTRVLGRTGSRGGVTQCRVEFMNDQTRSIIRNVKGPVQWWDFPGSTVTVIKKFQLSTDPHSCAFPFPLATRTANTHFVSLYSSTTMMEDSEAAESLLPIAAFEEHHACSIRASISSVVLNQTQATVTRIPIHRCPWKFTKVNPPATPPRTPKSIFSPALFGYPKSASGKTLSRSRSNSHGGSLFSSLWGRKSWDHGEDDGKYVTGTPKHGRSLSSSSSPYSIVGGSPKVLSGLASIFHSGSPSKIADEGALMRAGGNSPDIPSPHPLAKQMRTISWVNHLATRAAKSPSPSPLSDVDLGGAQTTHGSEAALLFVSSPQDDSDSDPSSSTLSLNSPFLSYLSLAAQPPTTQTPGANQDAKNTMPASLRDISPFKDKPLWEPDDEEWADLNATHISSTFKASFKDPGQYSPRKTANGSTLSRLNNTIASILPSSPAKLASEVRLREEEELRDKLEELGNSYYSDPGGDIHDTVMCSVFLCGSRDFHHSQRIRRPYVIDLERYFNTQDPLVEAAYPRLGDAIATLLSHTSRACVEDFLDPRVEEFVYRRELDRSTAGSILVVRRKGNAVIAGSYRNLGFSLSWTLYVKASFSPTGLWYETYASPVAGSSPVVNGVPDWDTFMPINTPFRFPSPSLPMLPSSVSLFQPTILPDISPRKIVLTTPHPSTKEMKEASKAEEEEEVENNNISPTDEKFVLYQSRALARYLLRDV</sequence>
<dbReference type="InterPro" id="IPR000289">
    <property type="entry name" value="Ribosomal_eS28"/>
</dbReference>
<dbReference type="EMBL" id="CAJRGZ010000015">
    <property type="protein sequence ID" value="CAG5150564.1"/>
    <property type="molecule type" value="Genomic_DNA"/>
</dbReference>
<keyword evidence="6" id="KW-1185">Reference proteome</keyword>
<dbReference type="PANTHER" id="PTHR10769">
    <property type="entry name" value="40S RIBOSOMAL PROTEIN S28"/>
    <property type="match status" value="1"/>
</dbReference>
<dbReference type="GO" id="GO:0022627">
    <property type="term" value="C:cytosolic small ribosomal subunit"/>
    <property type="evidence" value="ECO:0007669"/>
    <property type="project" value="TreeGrafter"/>
</dbReference>
<feature type="region of interest" description="Disordered" evidence="4">
    <location>
        <begin position="357"/>
        <end position="383"/>
    </location>
</feature>
<organism evidence="5 6">
    <name type="scientific">Alternaria atra</name>
    <dbReference type="NCBI Taxonomy" id="119953"/>
    <lineage>
        <taxon>Eukaryota</taxon>
        <taxon>Fungi</taxon>
        <taxon>Dikarya</taxon>
        <taxon>Ascomycota</taxon>
        <taxon>Pezizomycotina</taxon>
        <taxon>Dothideomycetes</taxon>
        <taxon>Pleosporomycetidae</taxon>
        <taxon>Pleosporales</taxon>
        <taxon>Pleosporineae</taxon>
        <taxon>Pleosporaceae</taxon>
        <taxon>Alternaria</taxon>
        <taxon>Alternaria sect. Ulocladioides</taxon>
    </lineage>
</organism>
<comment type="caution">
    <text evidence="5">The sequence shown here is derived from an EMBL/GenBank/DDBJ whole genome shotgun (WGS) entry which is preliminary data.</text>
</comment>
<dbReference type="Gene3D" id="2.40.50.140">
    <property type="entry name" value="Nucleic acid-binding proteins"/>
    <property type="match status" value="1"/>
</dbReference>
<keyword evidence="3" id="KW-0687">Ribonucleoprotein</keyword>
<evidence type="ECO:0000256" key="3">
    <source>
        <dbReference type="ARBA" id="ARBA00023274"/>
    </source>
</evidence>
<protein>
    <submittedName>
        <fullName evidence="5">Uncharacterized protein</fullName>
    </submittedName>
</protein>
<proteinExistence type="inferred from homology"/>
<dbReference type="GO" id="GO:0003735">
    <property type="term" value="F:structural constituent of ribosome"/>
    <property type="evidence" value="ECO:0007669"/>
    <property type="project" value="InterPro"/>
</dbReference>
<gene>
    <name evidence="5" type="ORF">ALTATR162_LOCUS2701</name>
</gene>
<accession>A0A8J2MZF8</accession>
<feature type="compositionally biased region" description="Basic and acidic residues" evidence="4">
    <location>
        <begin position="675"/>
        <end position="685"/>
    </location>
</feature>